<dbReference type="OrthoDB" id="8615at2157"/>
<evidence type="ECO:0000313" key="8">
    <source>
        <dbReference type="EMBL" id="TDQ71252.1"/>
    </source>
</evidence>
<dbReference type="InterPro" id="IPR001179">
    <property type="entry name" value="PPIase_FKBP_dom"/>
</dbReference>
<gene>
    <name evidence="8" type="ORF">C7391_0357</name>
</gene>
<dbReference type="Gene3D" id="3.10.50.40">
    <property type="match status" value="1"/>
</dbReference>
<evidence type="ECO:0000313" key="9">
    <source>
        <dbReference type="Proteomes" id="UP000294855"/>
    </source>
</evidence>
<keyword evidence="9" id="KW-1185">Reference proteome</keyword>
<evidence type="ECO:0000256" key="5">
    <source>
        <dbReference type="PROSITE-ProRule" id="PRU00277"/>
    </source>
</evidence>
<proteinExistence type="inferred from homology"/>
<comment type="catalytic activity">
    <reaction evidence="1 5 6">
        <text>[protein]-peptidylproline (omega=180) = [protein]-peptidylproline (omega=0)</text>
        <dbReference type="Rhea" id="RHEA:16237"/>
        <dbReference type="Rhea" id="RHEA-COMP:10747"/>
        <dbReference type="Rhea" id="RHEA-COMP:10748"/>
        <dbReference type="ChEBI" id="CHEBI:83833"/>
        <dbReference type="ChEBI" id="CHEBI:83834"/>
        <dbReference type="EC" id="5.2.1.8"/>
    </reaction>
</comment>
<evidence type="ECO:0000256" key="2">
    <source>
        <dbReference type="ARBA" id="ARBA00006577"/>
    </source>
</evidence>
<dbReference type="AlphaFoldDB" id="A0A484F790"/>
<dbReference type="SUPFAM" id="SSF54534">
    <property type="entry name" value="FKBP-like"/>
    <property type="match status" value="1"/>
</dbReference>
<dbReference type="GO" id="GO:0003755">
    <property type="term" value="F:peptidyl-prolyl cis-trans isomerase activity"/>
    <property type="evidence" value="ECO:0007669"/>
    <property type="project" value="UniProtKB-UniRule"/>
</dbReference>
<dbReference type="PROSITE" id="PS50059">
    <property type="entry name" value="FKBP_PPIASE"/>
    <property type="match status" value="1"/>
</dbReference>
<dbReference type="EC" id="5.2.1.8" evidence="6"/>
<protein>
    <recommendedName>
        <fullName evidence="6">Peptidyl-prolyl cis-trans isomerase</fullName>
        <ecNumber evidence="6">5.2.1.8</ecNumber>
    </recommendedName>
</protein>
<keyword evidence="3 5" id="KW-0697">Rotamase</keyword>
<keyword evidence="4 5" id="KW-0413">Isomerase</keyword>
<dbReference type="Proteomes" id="UP000294855">
    <property type="component" value="Unassembled WGS sequence"/>
</dbReference>
<feature type="domain" description="PPIase FKBP-type" evidence="7">
    <location>
        <begin position="6"/>
        <end position="83"/>
    </location>
</feature>
<sequence length="225" mass="24594">MALKKGDFIRLNYTGRMENGTVFDTTDEEVAKAENVYTPQGLYGGDVIVIGYGHTIGGLDKELEGKEAGAEGEVTIGPEDAFGMPKEELIQSVSTSKFKDGRAQIGMIIESEGRQGVVTKVIGRRATIDFNSPLAGKSVTYSYKIEAVLETAEEKINGLFALYTGVQDADVKVNGDVADIEIPTGITFNQRWLFSKGKLANEILENTDLKEIRFIESVKKEEKAE</sequence>
<evidence type="ECO:0000256" key="3">
    <source>
        <dbReference type="ARBA" id="ARBA00023110"/>
    </source>
</evidence>
<dbReference type="PANTHER" id="PTHR47861:SF2">
    <property type="entry name" value="LONG-TYPE PEPTIDYL-PROLYL CIS-TRANS ISOMERASE"/>
    <property type="match status" value="1"/>
</dbReference>
<evidence type="ECO:0000256" key="1">
    <source>
        <dbReference type="ARBA" id="ARBA00000971"/>
    </source>
</evidence>
<dbReference type="Gene3D" id="3.30.70.2210">
    <property type="match status" value="1"/>
</dbReference>
<dbReference type="PANTHER" id="PTHR47861">
    <property type="entry name" value="FKBP-TYPE PEPTIDYL-PROLYL CIS-TRANS ISOMERASE SLYD"/>
    <property type="match status" value="1"/>
</dbReference>
<dbReference type="Pfam" id="PF00254">
    <property type="entry name" value="FKBP_C"/>
    <property type="match status" value="1"/>
</dbReference>
<dbReference type="Gene3D" id="2.40.10.330">
    <property type="match status" value="1"/>
</dbReference>
<name>A0A484F790_9EURY</name>
<dbReference type="EMBL" id="SNYS01000005">
    <property type="protein sequence ID" value="TDQ71252.1"/>
    <property type="molecule type" value="Genomic_DNA"/>
</dbReference>
<organism evidence="8 9">
    <name type="scientific">Methanimicrococcus blatticola</name>
    <dbReference type="NCBI Taxonomy" id="91560"/>
    <lineage>
        <taxon>Archaea</taxon>
        <taxon>Methanobacteriati</taxon>
        <taxon>Methanobacteriota</taxon>
        <taxon>Stenosarchaea group</taxon>
        <taxon>Methanomicrobia</taxon>
        <taxon>Methanosarcinales</taxon>
        <taxon>Methanosarcinaceae</taxon>
        <taxon>Methanimicrococcus</taxon>
    </lineage>
</organism>
<accession>A0A484F790</accession>
<reference evidence="8 9" key="1">
    <citation type="submission" date="2019-03" db="EMBL/GenBank/DDBJ databases">
        <title>Genomic Encyclopedia of Type Strains, Phase IV (KMG-IV): sequencing the most valuable type-strain genomes for metagenomic binning, comparative biology and taxonomic classification.</title>
        <authorList>
            <person name="Goeker M."/>
        </authorList>
    </citation>
    <scope>NUCLEOTIDE SEQUENCE [LARGE SCALE GENOMIC DNA]</scope>
    <source>
        <strain evidence="8 9">DSM 13328</strain>
    </source>
</reference>
<evidence type="ECO:0000256" key="4">
    <source>
        <dbReference type="ARBA" id="ARBA00023235"/>
    </source>
</evidence>
<dbReference type="RefSeq" id="WP_133516824.1">
    <property type="nucleotide sequence ID" value="NZ_JAHDUW010000001.1"/>
</dbReference>
<evidence type="ECO:0000256" key="6">
    <source>
        <dbReference type="RuleBase" id="RU003915"/>
    </source>
</evidence>
<dbReference type="InterPro" id="IPR046357">
    <property type="entry name" value="PPIase_dom_sf"/>
</dbReference>
<comment type="similarity">
    <text evidence="2 6">Belongs to the FKBP-type PPIase family.</text>
</comment>
<comment type="caution">
    <text evidence="8">The sequence shown here is derived from an EMBL/GenBank/DDBJ whole genome shotgun (WGS) entry which is preliminary data.</text>
</comment>
<dbReference type="InterPro" id="IPR048261">
    <property type="entry name" value="SlpA/SlyD-like_ins_sf"/>
</dbReference>
<evidence type="ECO:0000259" key="7">
    <source>
        <dbReference type="PROSITE" id="PS50059"/>
    </source>
</evidence>